<evidence type="ECO:0000256" key="6">
    <source>
        <dbReference type="ARBA" id="ARBA00023163"/>
    </source>
</evidence>
<dbReference type="EC" id="2.7.13.3" evidence="2"/>
<dbReference type="SMART" id="SM00388">
    <property type="entry name" value="HisKA"/>
    <property type="match status" value="1"/>
</dbReference>
<dbReference type="SMART" id="SM00387">
    <property type="entry name" value="HATPase_c"/>
    <property type="match status" value="1"/>
</dbReference>
<dbReference type="InterPro" id="IPR009057">
    <property type="entry name" value="Homeodomain-like_sf"/>
</dbReference>
<feature type="domain" description="HTH araC/xylS-type" evidence="8">
    <location>
        <begin position="1292"/>
        <end position="1391"/>
    </location>
</feature>
<evidence type="ECO:0000256" key="5">
    <source>
        <dbReference type="ARBA" id="ARBA00023125"/>
    </source>
</evidence>
<sequence>MKIKSIFISFIFIGFFACNDSEKPLSLEGEYADNQTNIKKTDLEADSVRNQDLKYSLEQLDNTKGLSNSSVNCIFQDSQNLLWIGTWDGLNRYDGSNFKIFRSEQDNKKSLSNQVILKVGEDKEGQIWVLTMHGINRYNKKTDTFEHYYFSRKNNPPLSESEFNMALDASKQVFCAVKDWGIGYFDGKEFQSIESKEFSAKTVRKMEFSANGKLLVLFDDNELYSVHFSTENGKKSIAKTELVANNVKTFEVLPNQDICTVFTSGAVELYYSNYKSKAIFPQKNIENIVGHLPEGLVLSGKSGYSIVNFEGNTIVKPWSKYLKNQKITTLIQGSENIIWTGTDGDGVFKMYPLKKSFNLISKAQMPELDGGIVRTFLEVDGNSFWVGTKGKGLFRFSSDFYLNPEKSLDYQNFNESNSIINNAVFALSEGKDNLVFIGTDGDGIAVYDVNNSKLISWRDIEGSEKAGYFKSIYAIHQDKNGFIWLGTNGYGMIRCKITRSGSKLKVTDFQNYIAGNKGENSLSSNIIFSIVPRNDNQLWIGTRLGGLNLFDKSTGKFQIYKNDANNPESLSNNDILCLVTDANNKLWIGTSFGLNVLEELKNDGKAIFKTYTAKDGLPNNTIHGIVSDKKSNLWISTNFGLSNFSINPEKFINYTRNEGLQNNEFADGAFYNDPESDFIFMGGIKGFNYFLPQKIKESAVVPDLLIDKISGQNQAIPYYQGLVISPDSKTYPSIVLKHNQNFFDIQLASLTYINNEKCQYAYQLEGFDQDWNSIDNRKIISFTNVPRGNYSLWLKWTNSDGVWSEPVQAIDIRVKPVFWQSNVALLVYAILLVSFLLFVRSYYLKRQSLKQNILIRQNEEVLHENRLTFFTNIAHEFLTPLTLIVGPIQKLSETTNLNEKNQKFIHMIQRNSSRLLFLTQQLLEFRKAEYDYLENTVKKFDLVNLVEQIAELFDDWALDKNIDYHVEVPSTLPGWFDKDKLEKIVFNLMSNAFKYTPSKGNIHLKFKIEDKNFKTLNITITNSGKGIPKEKLESLFDRFFLSDTNQTSDTEMFRTGIGLAYIKKLVTVLRGEIQVSSIPNEQTTFTILIPCEKEAFTEKEIDMEKSPVLISHHLKNILEEITEKADDIPDKISALDNIENNQKKILIVEDEKEIHLFLNDLLADKYKIITAYNGVEALESIENELPDIIISDVMMPLMDGVELCKRVKTDLRTCHIPFIMLTAKDSVIHRIEGLESGANSYIPKPFYPDHLLVRVQKLLEEKELILQHFTQDAVVGTLSDIPINNEEKAFIKQVIDLIRKNIDNENLQSSFLEKTLGISTSQLYRKTKEIFGLSPGDLIRTIRLKHSAELLRRNQLTVSEVCYASGFNNRSYFYREFKKVYNTTPKNYQLQYKSKNSSFSNN</sequence>
<dbReference type="PROSITE" id="PS50110">
    <property type="entry name" value="RESPONSE_REGULATORY"/>
    <property type="match status" value="1"/>
</dbReference>
<feature type="modified residue" description="4-aspartylphosphate" evidence="7">
    <location>
        <position position="1192"/>
    </location>
</feature>
<dbReference type="GO" id="GO:0016301">
    <property type="term" value="F:kinase activity"/>
    <property type="evidence" value="ECO:0007669"/>
    <property type="project" value="UniProtKB-KW"/>
</dbReference>
<dbReference type="PROSITE" id="PS51257">
    <property type="entry name" value="PROKAR_LIPOPROTEIN"/>
    <property type="match status" value="1"/>
</dbReference>
<dbReference type="InterPro" id="IPR013783">
    <property type="entry name" value="Ig-like_fold"/>
</dbReference>
<organism evidence="11 12">
    <name type="scientific">Flavobacterium arsenatis</name>
    <dbReference type="NCBI Taxonomy" id="1484332"/>
    <lineage>
        <taxon>Bacteria</taxon>
        <taxon>Pseudomonadati</taxon>
        <taxon>Bacteroidota</taxon>
        <taxon>Flavobacteriia</taxon>
        <taxon>Flavobacteriales</taxon>
        <taxon>Flavobacteriaceae</taxon>
        <taxon>Flavobacterium</taxon>
    </lineage>
</organism>
<dbReference type="InterPro" id="IPR003661">
    <property type="entry name" value="HisK_dim/P_dom"/>
</dbReference>
<keyword evidence="4" id="KW-0805">Transcription regulation</keyword>
<dbReference type="InterPro" id="IPR015943">
    <property type="entry name" value="WD40/YVTN_repeat-like_dom_sf"/>
</dbReference>
<dbReference type="InterPro" id="IPR001789">
    <property type="entry name" value="Sig_transdc_resp-reg_receiver"/>
</dbReference>
<dbReference type="InterPro" id="IPR005467">
    <property type="entry name" value="His_kinase_dom"/>
</dbReference>
<dbReference type="PRINTS" id="PR00344">
    <property type="entry name" value="BCTRLSENSOR"/>
</dbReference>
<dbReference type="InterPro" id="IPR036097">
    <property type="entry name" value="HisK_dim/P_sf"/>
</dbReference>
<dbReference type="SMART" id="SM00342">
    <property type="entry name" value="HTH_ARAC"/>
    <property type="match status" value="1"/>
</dbReference>
<dbReference type="InterPro" id="IPR011047">
    <property type="entry name" value="Quinoprotein_ADH-like_sf"/>
</dbReference>
<dbReference type="PANTHER" id="PTHR43547">
    <property type="entry name" value="TWO-COMPONENT HISTIDINE KINASE"/>
    <property type="match status" value="1"/>
</dbReference>
<dbReference type="CDD" id="cd00082">
    <property type="entry name" value="HisKA"/>
    <property type="match status" value="1"/>
</dbReference>
<dbReference type="Gene3D" id="2.130.10.10">
    <property type="entry name" value="YVTN repeat-like/Quinoprotein amine dehydrogenase"/>
    <property type="match status" value="4"/>
</dbReference>
<dbReference type="SUPFAM" id="SSF55874">
    <property type="entry name" value="ATPase domain of HSP90 chaperone/DNA topoisomerase II/histidine kinase"/>
    <property type="match status" value="1"/>
</dbReference>
<proteinExistence type="predicted"/>
<dbReference type="PROSITE" id="PS00041">
    <property type="entry name" value="HTH_ARAC_FAMILY_1"/>
    <property type="match status" value="1"/>
</dbReference>
<dbReference type="PROSITE" id="PS50109">
    <property type="entry name" value="HIS_KIN"/>
    <property type="match status" value="1"/>
</dbReference>
<dbReference type="InterPro" id="IPR003594">
    <property type="entry name" value="HATPase_dom"/>
</dbReference>
<dbReference type="Pfam" id="PF00072">
    <property type="entry name" value="Response_reg"/>
    <property type="match status" value="1"/>
</dbReference>
<evidence type="ECO:0000313" key="12">
    <source>
        <dbReference type="Proteomes" id="UP001255185"/>
    </source>
</evidence>
<dbReference type="SMART" id="SM00448">
    <property type="entry name" value="REC"/>
    <property type="match status" value="1"/>
</dbReference>
<dbReference type="Gene3D" id="3.40.50.2300">
    <property type="match status" value="1"/>
</dbReference>
<dbReference type="Pfam" id="PF02518">
    <property type="entry name" value="HATPase_c"/>
    <property type="match status" value="1"/>
</dbReference>
<dbReference type="Proteomes" id="UP001255185">
    <property type="component" value="Unassembled WGS sequence"/>
</dbReference>
<dbReference type="Gene3D" id="3.30.565.10">
    <property type="entry name" value="Histidine kinase-like ATPase, C-terminal domain"/>
    <property type="match status" value="1"/>
</dbReference>
<evidence type="ECO:0000313" key="11">
    <source>
        <dbReference type="EMBL" id="MDR6968310.1"/>
    </source>
</evidence>
<evidence type="ECO:0000256" key="1">
    <source>
        <dbReference type="ARBA" id="ARBA00000085"/>
    </source>
</evidence>
<dbReference type="InterPro" id="IPR036890">
    <property type="entry name" value="HATPase_C_sf"/>
</dbReference>
<dbReference type="Gene3D" id="1.10.287.130">
    <property type="match status" value="1"/>
</dbReference>
<dbReference type="InterPro" id="IPR011006">
    <property type="entry name" value="CheY-like_superfamily"/>
</dbReference>
<dbReference type="InterPro" id="IPR018060">
    <property type="entry name" value="HTH_AraC"/>
</dbReference>
<dbReference type="Gene3D" id="2.60.40.10">
    <property type="entry name" value="Immunoglobulins"/>
    <property type="match status" value="1"/>
</dbReference>
<evidence type="ECO:0000256" key="7">
    <source>
        <dbReference type="PROSITE-ProRule" id="PRU00169"/>
    </source>
</evidence>
<gene>
    <name evidence="11" type="ORF">J2X31_002327</name>
</gene>
<keyword evidence="11" id="KW-0418">Kinase</keyword>
<dbReference type="SUPFAM" id="SSF52172">
    <property type="entry name" value="CheY-like"/>
    <property type="match status" value="1"/>
</dbReference>
<feature type="domain" description="Histidine kinase" evidence="9">
    <location>
        <begin position="872"/>
        <end position="1093"/>
    </location>
</feature>
<keyword evidence="6" id="KW-0804">Transcription</keyword>
<evidence type="ECO:0000256" key="3">
    <source>
        <dbReference type="ARBA" id="ARBA00022553"/>
    </source>
</evidence>
<protein>
    <recommendedName>
        <fullName evidence="2">histidine kinase</fullName>
        <ecNumber evidence="2">2.7.13.3</ecNumber>
    </recommendedName>
</protein>
<dbReference type="Pfam" id="PF12833">
    <property type="entry name" value="HTH_18"/>
    <property type="match status" value="1"/>
</dbReference>
<feature type="domain" description="Response regulatory" evidence="10">
    <location>
        <begin position="1144"/>
        <end position="1259"/>
    </location>
</feature>
<keyword evidence="12" id="KW-1185">Reference proteome</keyword>
<dbReference type="Pfam" id="PF07495">
    <property type="entry name" value="Y_Y_Y"/>
    <property type="match status" value="1"/>
</dbReference>
<dbReference type="EMBL" id="JAVDVI010000009">
    <property type="protein sequence ID" value="MDR6968310.1"/>
    <property type="molecule type" value="Genomic_DNA"/>
</dbReference>
<dbReference type="Gene3D" id="1.10.10.60">
    <property type="entry name" value="Homeodomain-like"/>
    <property type="match status" value="2"/>
</dbReference>
<dbReference type="SUPFAM" id="SSF47384">
    <property type="entry name" value="Homodimeric domain of signal transducing histidine kinase"/>
    <property type="match status" value="1"/>
</dbReference>
<keyword evidence="5" id="KW-0238">DNA-binding</keyword>
<name>A0ABU1TQQ4_9FLAO</name>
<dbReference type="Pfam" id="PF00512">
    <property type="entry name" value="HisKA"/>
    <property type="match status" value="1"/>
</dbReference>
<comment type="caution">
    <text evidence="11">The sequence shown here is derived from an EMBL/GenBank/DDBJ whole genome shotgun (WGS) entry which is preliminary data.</text>
</comment>
<evidence type="ECO:0000259" key="9">
    <source>
        <dbReference type="PROSITE" id="PS50109"/>
    </source>
</evidence>
<dbReference type="PANTHER" id="PTHR43547:SF2">
    <property type="entry name" value="HYBRID SIGNAL TRANSDUCTION HISTIDINE KINASE C"/>
    <property type="match status" value="1"/>
</dbReference>
<keyword evidence="3 7" id="KW-0597">Phosphoprotein</keyword>
<evidence type="ECO:0000259" key="8">
    <source>
        <dbReference type="PROSITE" id="PS01124"/>
    </source>
</evidence>
<dbReference type="InterPro" id="IPR011110">
    <property type="entry name" value="Reg_prop"/>
</dbReference>
<accession>A0ABU1TQQ4</accession>
<dbReference type="SUPFAM" id="SSF101898">
    <property type="entry name" value="NHL repeat"/>
    <property type="match status" value="1"/>
</dbReference>
<dbReference type="InterPro" id="IPR004358">
    <property type="entry name" value="Sig_transdc_His_kin-like_C"/>
</dbReference>
<evidence type="ECO:0000256" key="4">
    <source>
        <dbReference type="ARBA" id="ARBA00023015"/>
    </source>
</evidence>
<reference evidence="11 12" key="1">
    <citation type="submission" date="2023-07" db="EMBL/GenBank/DDBJ databases">
        <title>Sorghum-associated microbial communities from plants grown in Nebraska, USA.</title>
        <authorList>
            <person name="Schachtman D."/>
        </authorList>
    </citation>
    <scope>NUCLEOTIDE SEQUENCE [LARGE SCALE GENOMIC DNA]</scope>
    <source>
        <strain evidence="11 12">3773</strain>
    </source>
</reference>
<comment type="catalytic activity">
    <reaction evidence="1">
        <text>ATP + protein L-histidine = ADP + protein N-phospho-L-histidine.</text>
        <dbReference type="EC" id="2.7.13.3"/>
    </reaction>
</comment>
<keyword evidence="11" id="KW-0808">Transferase</keyword>
<dbReference type="SUPFAM" id="SSF46689">
    <property type="entry name" value="Homeodomain-like"/>
    <property type="match status" value="1"/>
</dbReference>
<evidence type="ECO:0000259" key="10">
    <source>
        <dbReference type="PROSITE" id="PS50110"/>
    </source>
</evidence>
<dbReference type="RefSeq" id="WP_310026841.1">
    <property type="nucleotide sequence ID" value="NZ_JAVDVI010000009.1"/>
</dbReference>
<evidence type="ECO:0000256" key="2">
    <source>
        <dbReference type="ARBA" id="ARBA00012438"/>
    </source>
</evidence>
<dbReference type="Pfam" id="PF07494">
    <property type="entry name" value="Reg_prop"/>
    <property type="match status" value="4"/>
</dbReference>
<dbReference type="PROSITE" id="PS01124">
    <property type="entry name" value="HTH_ARAC_FAMILY_2"/>
    <property type="match status" value="1"/>
</dbReference>
<dbReference type="InterPro" id="IPR018062">
    <property type="entry name" value="HTH_AraC-typ_CS"/>
</dbReference>
<dbReference type="InterPro" id="IPR011123">
    <property type="entry name" value="Y_Y_Y"/>
</dbReference>
<dbReference type="SUPFAM" id="SSF50998">
    <property type="entry name" value="Quinoprotein alcohol dehydrogenase-like"/>
    <property type="match status" value="1"/>
</dbReference>